<dbReference type="InterPro" id="IPR051612">
    <property type="entry name" value="Teichoic_Acid_Biosynth"/>
</dbReference>
<accession>A0ABQ4EZY0</accession>
<comment type="caution">
    <text evidence="1">The sequence shown here is derived from an EMBL/GenBank/DDBJ whole genome shotgun (WGS) entry which is preliminary data.</text>
</comment>
<evidence type="ECO:0008006" key="3">
    <source>
        <dbReference type="Google" id="ProtNLM"/>
    </source>
</evidence>
<dbReference type="EMBL" id="BONX01000050">
    <property type="protein sequence ID" value="GIH00201.1"/>
    <property type="molecule type" value="Genomic_DNA"/>
</dbReference>
<proteinExistence type="predicted"/>
<protein>
    <recommendedName>
        <fullName evidence="3">CDP-glycerol:poly(Glycerophosphate) glycerophosphotransferase</fullName>
    </recommendedName>
</protein>
<dbReference type="PANTHER" id="PTHR37316:SF3">
    <property type="entry name" value="TEICHOIC ACID GLYCEROL-PHOSPHATE TRANSFERASE"/>
    <property type="match status" value="1"/>
</dbReference>
<keyword evidence="2" id="KW-1185">Reference proteome</keyword>
<reference evidence="1 2" key="1">
    <citation type="submission" date="2021-01" db="EMBL/GenBank/DDBJ databases">
        <title>Whole genome shotgun sequence of Plantactinospora mayteni NBRC 109088.</title>
        <authorList>
            <person name="Komaki H."/>
            <person name="Tamura T."/>
        </authorList>
    </citation>
    <scope>NUCLEOTIDE SEQUENCE [LARGE SCALE GENOMIC DNA]</scope>
    <source>
        <strain evidence="1 2">NBRC 109088</strain>
    </source>
</reference>
<evidence type="ECO:0000313" key="2">
    <source>
        <dbReference type="Proteomes" id="UP000621500"/>
    </source>
</evidence>
<sequence>MEDLYLAADVLVTDYSSAMFDYGTLDRPIVVYAPDWAEYRRERGVYLDVLAEAPGVAVTEFPDLLTAFRTGAVDAPPAALARERFRHRFCGLDDGRAAERVVRRVLLGEPD</sequence>
<dbReference type="PANTHER" id="PTHR37316">
    <property type="entry name" value="TEICHOIC ACID GLYCEROL-PHOSPHATE PRIMASE"/>
    <property type="match status" value="1"/>
</dbReference>
<dbReference type="Gene3D" id="3.40.50.12580">
    <property type="match status" value="1"/>
</dbReference>
<dbReference type="InterPro" id="IPR007554">
    <property type="entry name" value="Glycerophosphate_synth"/>
</dbReference>
<dbReference type="InterPro" id="IPR043148">
    <property type="entry name" value="TagF_C"/>
</dbReference>
<dbReference type="Proteomes" id="UP000621500">
    <property type="component" value="Unassembled WGS sequence"/>
</dbReference>
<organism evidence="1 2">
    <name type="scientific">Plantactinospora mayteni</name>
    <dbReference type="NCBI Taxonomy" id="566021"/>
    <lineage>
        <taxon>Bacteria</taxon>
        <taxon>Bacillati</taxon>
        <taxon>Actinomycetota</taxon>
        <taxon>Actinomycetes</taxon>
        <taxon>Micromonosporales</taxon>
        <taxon>Micromonosporaceae</taxon>
        <taxon>Plantactinospora</taxon>
    </lineage>
</organism>
<gene>
    <name evidence="1" type="ORF">Pma05_67730</name>
</gene>
<evidence type="ECO:0000313" key="1">
    <source>
        <dbReference type="EMBL" id="GIH00201.1"/>
    </source>
</evidence>
<dbReference type="Pfam" id="PF04464">
    <property type="entry name" value="Glyphos_transf"/>
    <property type="match status" value="1"/>
</dbReference>
<name>A0ABQ4EZY0_9ACTN</name>